<organism evidence="2 3">
    <name type="scientific">Monascus purpureus</name>
    <name type="common">Red mold</name>
    <name type="synonym">Monascus anka</name>
    <dbReference type="NCBI Taxonomy" id="5098"/>
    <lineage>
        <taxon>Eukaryota</taxon>
        <taxon>Fungi</taxon>
        <taxon>Dikarya</taxon>
        <taxon>Ascomycota</taxon>
        <taxon>Pezizomycotina</taxon>
        <taxon>Eurotiomycetes</taxon>
        <taxon>Eurotiomycetidae</taxon>
        <taxon>Eurotiales</taxon>
        <taxon>Aspergillaceae</taxon>
        <taxon>Monascus</taxon>
    </lineage>
</organism>
<protein>
    <submittedName>
        <fullName evidence="2">Uncharacterized protein</fullName>
    </submittedName>
</protein>
<dbReference type="AlphaFoldDB" id="A0A507QLL4"/>
<keyword evidence="1" id="KW-0812">Transmembrane</keyword>
<comment type="caution">
    <text evidence="2">The sequence shown here is derived from an EMBL/GenBank/DDBJ whole genome shotgun (WGS) entry which is preliminary data.</text>
</comment>
<proteinExistence type="predicted"/>
<reference evidence="2 3" key="1">
    <citation type="submission" date="2019-06" db="EMBL/GenBank/DDBJ databases">
        <title>Wine fermentation using esterase from Monascus purpureus.</title>
        <authorList>
            <person name="Geng C."/>
            <person name="Zhang Y."/>
        </authorList>
    </citation>
    <scope>NUCLEOTIDE SEQUENCE [LARGE SCALE GENOMIC DNA]</scope>
    <source>
        <strain evidence="2">HQ1</strain>
    </source>
</reference>
<evidence type="ECO:0000313" key="3">
    <source>
        <dbReference type="Proteomes" id="UP000319663"/>
    </source>
</evidence>
<accession>A0A507QLL4</accession>
<name>A0A507QLL4_MONPU</name>
<keyword evidence="1" id="KW-1133">Transmembrane helix</keyword>
<dbReference type="EMBL" id="VIFY01000265">
    <property type="protein sequence ID" value="TQB68014.1"/>
    <property type="molecule type" value="Genomic_DNA"/>
</dbReference>
<evidence type="ECO:0000313" key="2">
    <source>
        <dbReference type="EMBL" id="TQB68014.1"/>
    </source>
</evidence>
<dbReference type="Proteomes" id="UP000319663">
    <property type="component" value="Unassembled WGS sequence"/>
</dbReference>
<evidence type="ECO:0000256" key="1">
    <source>
        <dbReference type="SAM" id="Phobius"/>
    </source>
</evidence>
<gene>
    <name evidence="2" type="ORF">MPDQ_004184</name>
</gene>
<keyword evidence="3" id="KW-1185">Reference proteome</keyword>
<keyword evidence="1" id="KW-0472">Membrane</keyword>
<feature type="non-terminal residue" evidence="2">
    <location>
        <position position="1"/>
    </location>
</feature>
<sequence length="137" mass="15259">LQLTIDDRLFWNIAYAGSKGARSTIRGDCRIKSTYPGIVTSSDNNPTLGTTSEIEITPAGSIRGARSPHILPEAPEFETASVYENTVAMLFYSIALFIRTLIMIILVDCRHAAMCDWMDAASHIQKYTKRRLMSNES</sequence>
<feature type="transmembrane region" description="Helical" evidence="1">
    <location>
        <begin position="87"/>
        <end position="107"/>
    </location>
</feature>